<keyword evidence="3" id="KW-0862">Zinc</keyword>
<sequence>MAKHLAERPSGARVLAETGGVPILIRALHAASTKFLDLFEGENTIYDILSCLVLIFSSRPFYPDVAVAFENNLIPAIMACARSQRMRPLSRDALNQLKLLLTRTLPAAMVYSSVVRALAQGEKAMLSTADYWEPIGTDELLGTPLHEEYKGFMVLLATRLCDYDIFRSGAHSDLRACDNHLCNIIQPTAKFKRCAQCVESYYCSSICQKVAWRQNGHRTRCTPLSHTPQKFPGSSDTLLHKRDDRFLRLIIQQHYMRSSFELLQQQLAYIRETRRTDFVLEFIFTAGHPVEVQVTHLPFRQEDGFDRWPADAPPLTRCLVALDAGGGHGKKTEMVVRTYLLRRAPGASEELARRMVKLASEMQNGDICEEGSVVYRKLQQISVLDVVEVVC</sequence>
<keyword evidence="1" id="KW-0479">Metal-binding</keyword>
<name>A0A8H6RZ37_9AGAR</name>
<evidence type="ECO:0000256" key="1">
    <source>
        <dbReference type="ARBA" id="ARBA00022723"/>
    </source>
</evidence>
<dbReference type="GeneID" id="59352958"/>
<evidence type="ECO:0000313" key="6">
    <source>
        <dbReference type="EMBL" id="KAF7288882.1"/>
    </source>
</evidence>
<reference evidence="6" key="1">
    <citation type="submission" date="2020-05" db="EMBL/GenBank/DDBJ databases">
        <title>Mycena genomes resolve the evolution of fungal bioluminescence.</title>
        <authorList>
            <person name="Tsai I.J."/>
        </authorList>
    </citation>
    <scope>NUCLEOTIDE SEQUENCE</scope>
    <source>
        <strain evidence="6">171206Taipei</strain>
    </source>
</reference>
<organism evidence="6 7">
    <name type="scientific">Mycena indigotica</name>
    <dbReference type="NCBI Taxonomy" id="2126181"/>
    <lineage>
        <taxon>Eukaryota</taxon>
        <taxon>Fungi</taxon>
        <taxon>Dikarya</taxon>
        <taxon>Basidiomycota</taxon>
        <taxon>Agaricomycotina</taxon>
        <taxon>Agaricomycetes</taxon>
        <taxon>Agaricomycetidae</taxon>
        <taxon>Agaricales</taxon>
        <taxon>Marasmiineae</taxon>
        <taxon>Mycenaceae</taxon>
        <taxon>Mycena</taxon>
    </lineage>
</organism>
<proteinExistence type="predicted"/>
<dbReference type="EMBL" id="JACAZF010000018">
    <property type="protein sequence ID" value="KAF7288882.1"/>
    <property type="molecule type" value="Genomic_DNA"/>
</dbReference>
<feature type="domain" description="MYND-type" evidence="5">
    <location>
        <begin position="179"/>
        <end position="221"/>
    </location>
</feature>
<dbReference type="Proteomes" id="UP000636479">
    <property type="component" value="Unassembled WGS sequence"/>
</dbReference>
<evidence type="ECO:0000313" key="7">
    <source>
        <dbReference type="Proteomes" id="UP000636479"/>
    </source>
</evidence>
<dbReference type="Gene3D" id="1.10.220.160">
    <property type="match status" value="1"/>
</dbReference>
<dbReference type="Pfam" id="PF01753">
    <property type="entry name" value="zf-MYND"/>
    <property type="match status" value="1"/>
</dbReference>
<evidence type="ECO:0000256" key="3">
    <source>
        <dbReference type="ARBA" id="ARBA00022833"/>
    </source>
</evidence>
<dbReference type="AlphaFoldDB" id="A0A8H6RZ37"/>
<comment type="caution">
    <text evidence="6">The sequence shown here is derived from an EMBL/GenBank/DDBJ whole genome shotgun (WGS) entry which is preliminary data.</text>
</comment>
<evidence type="ECO:0000259" key="5">
    <source>
        <dbReference type="PROSITE" id="PS50865"/>
    </source>
</evidence>
<protein>
    <submittedName>
        <fullName evidence="6">MYND-type domain-containing protein</fullName>
    </submittedName>
</protein>
<dbReference type="RefSeq" id="XP_037213034.1">
    <property type="nucleotide sequence ID" value="XM_037370442.1"/>
</dbReference>
<keyword evidence="7" id="KW-1185">Reference proteome</keyword>
<evidence type="ECO:0000256" key="4">
    <source>
        <dbReference type="PROSITE-ProRule" id="PRU00134"/>
    </source>
</evidence>
<dbReference type="SUPFAM" id="SSF144232">
    <property type="entry name" value="HIT/MYND zinc finger-like"/>
    <property type="match status" value="1"/>
</dbReference>
<dbReference type="InterPro" id="IPR002893">
    <property type="entry name" value="Znf_MYND"/>
</dbReference>
<dbReference type="OrthoDB" id="2992163at2759"/>
<accession>A0A8H6RZ37</accession>
<keyword evidence="2 4" id="KW-0863">Zinc-finger</keyword>
<dbReference type="GO" id="GO:0008270">
    <property type="term" value="F:zinc ion binding"/>
    <property type="evidence" value="ECO:0007669"/>
    <property type="project" value="UniProtKB-KW"/>
</dbReference>
<dbReference type="Gene3D" id="6.10.140.2220">
    <property type="match status" value="1"/>
</dbReference>
<dbReference type="PROSITE" id="PS50865">
    <property type="entry name" value="ZF_MYND_2"/>
    <property type="match status" value="1"/>
</dbReference>
<evidence type="ECO:0000256" key="2">
    <source>
        <dbReference type="ARBA" id="ARBA00022771"/>
    </source>
</evidence>
<gene>
    <name evidence="6" type="ORF">MIND_01404100</name>
</gene>